<dbReference type="PANTHER" id="PTHR48050:SF13">
    <property type="entry name" value="STEROL 3-BETA-GLUCOSYLTRANSFERASE UGT80A2"/>
    <property type="match status" value="1"/>
</dbReference>
<dbReference type="CDD" id="cd03784">
    <property type="entry name" value="GT1_Gtf-like"/>
    <property type="match status" value="1"/>
</dbReference>
<dbReference type="STRING" id="1909395.BKM31_42295"/>
<name>A0A1V0AAI7_9ACTN</name>
<dbReference type="Proteomes" id="UP000190797">
    <property type="component" value="Chromosome"/>
</dbReference>
<dbReference type="PANTHER" id="PTHR48050">
    <property type="entry name" value="STEROL 3-BETA-GLUCOSYLTRANSFERASE"/>
    <property type="match status" value="1"/>
</dbReference>
<feature type="domain" description="Glycosyltransferase family 28 N-terminal" evidence="1">
    <location>
        <begin position="3"/>
        <end position="120"/>
    </location>
</feature>
<gene>
    <name evidence="3" type="ORF">BKM31_42295</name>
</gene>
<dbReference type="EMBL" id="CP017717">
    <property type="protein sequence ID" value="AQZ67207.1"/>
    <property type="molecule type" value="Genomic_DNA"/>
</dbReference>
<dbReference type="Pfam" id="PF06722">
    <property type="entry name" value="EryCIII-like_C"/>
    <property type="match status" value="1"/>
</dbReference>
<dbReference type="KEGG" id="noa:BKM31_42295"/>
<evidence type="ECO:0000259" key="2">
    <source>
        <dbReference type="Pfam" id="PF06722"/>
    </source>
</evidence>
<dbReference type="AlphaFoldDB" id="A0A1V0AAI7"/>
<dbReference type="GO" id="GO:0005975">
    <property type="term" value="P:carbohydrate metabolic process"/>
    <property type="evidence" value="ECO:0007669"/>
    <property type="project" value="InterPro"/>
</dbReference>
<dbReference type="FunFam" id="3.40.50.2000:FF:000009">
    <property type="entry name" value="Sterol 3-beta-glucosyltransferase UGT80A2"/>
    <property type="match status" value="1"/>
</dbReference>
<evidence type="ECO:0000259" key="1">
    <source>
        <dbReference type="Pfam" id="PF03033"/>
    </source>
</evidence>
<evidence type="ECO:0000313" key="3">
    <source>
        <dbReference type="EMBL" id="AQZ67207.1"/>
    </source>
</evidence>
<dbReference type="OrthoDB" id="3253247at2"/>
<organism evidence="3 4">
    <name type="scientific">[Actinomadura] parvosata subsp. kistnae</name>
    <dbReference type="NCBI Taxonomy" id="1909395"/>
    <lineage>
        <taxon>Bacteria</taxon>
        <taxon>Bacillati</taxon>
        <taxon>Actinomycetota</taxon>
        <taxon>Actinomycetes</taxon>
        <taxon>Streptosporangiales</taxon>
        <taxon>Streptosporangiaceae</taxon>
        <taxon>Nonomuraea</taxon>
    </lineage>
</organism>
<dbReference type="InterPro" id="IPR050426">
    <property type="entry name" value="Glycosyltransferase_28"/>
</dbReference>
<dbReference type="InterPro" id="IPR002213">
    <property type="entry name" value="UDP_glucos_trans"/>
</dbReference>
<dbReference type="RefSeq" id="WP_080043515.1">
    <property type="nucleotide sequence ID" value="NZ_CP017717.1"/>
</dbReference>
<dbReference type="SUPFAM" id="SSF53756">
    <property type="entry name" value="UDP-Glycosyltransferase/glycogen phosphorylase"/>
    <property type="match status" value="1"/>
</dbReference>
<evidence type="ECO:0000313" key="4">
    <source>
        <dbReference type="Proteomes" id="UP000190797"/>
    </source>
</evidence>
<dbReference type="GO" id="GO:0008194">
    <property type="term" value="F:UDP-glycosyltransferase activity"/>
    <property type="evidence" value="ECO:0007669"/>
    <property type="project" value="InterPro"/>
</dbReference>
<dbReference type="GO" id="GO:0033072">
    <property type="term" value="P:vancomycin biosynthetic process"/>
    <property type="evidence" value="ECO:0007669"/>
    <property type="project" value="UniProtKB-ARBA"/>
</dbReference>
<feature type="domain" description="Erythromycin biosynthesis protein CIII-like C-terminal" evidence="2">
    <location>
        <begin position="297"/>
        <end position="392"/>
    </location>
</feature>
<keyword evidence="3" id="KW-0808">Transferase</keyword>
<proteinExistence type="predicted"/>
<dbReference type="Pfam" id="PF03033">
    <property type="entry name" value="Glyco_transf_28"/>
    <property type="match status" value="1"/>
</dbReference>
<dbReference type="InterPro" id="IPR004276">
    <property type="entry name" value="GlycoTrans_28_N"/>
</dbReference>
<keyword evidence="4" id="KW-1185">Reference proteome</keyword>
<dbReference type="Gene3D" id="3.40.50.2000">
    <property type="entry name" value="Glycogen Phosphorylase B"/>
    <property type="match status" value="2"/>
</dbReference>
<accession>A0A1V0AAI7</accession>
<sequence>MRVLLSTRGSRGDVEPMAALAVQLLGLGAEVRVCAPPDEEFAAVLARAGVPLVPVGPTARSMVKGPKRFRSADMAQRVADMVAETYDTVTEAASEGCDVVVATGMFPAVAGARAAAEKLGTRYVYTCFQPTMLPSPHHPPFEYPSHPHPAGVTDNRVLWDLDIQHMNALFGGPVNAHRASAGLPPVDNFRDHLLTDHPWLATDPLLSPWVLPADLDVVQTGAWILPDERPLPADLEAFLDAGPPPVYVGFGSMPMAAAEDVARVAVEAVRAHGHRVLLARGWADLSLVDDAADCFAVGEVNQQALFRRVAAVVHHGGAGTMTTAARAGAPQVVVPQMVDQPYYAGRVAALGIGVAHDGPVPTVASLSAALGTALEAGTRARAAEVAGEVRSDGAMAAAKLLFEGVSSE</sequence>
<dbReference type="InterPro" id="IPR010610">
    <property type="entry name" value="EryCIII-like_C"/>
</dbReference>
<dbReference type="GO" id="GO:0016758">
    <property type="term" value="F:hexosyltransferase activity"/>
    <property type="evidence" value="ECO:0007669"/>
    <property type="project" value="InterPro"/>
</dbReference>
<reference evidence="4" key="1">
    <citation type="journal article" date="2017" name="Med. Chem. Commun.">
        <title>Nonomuraea sp. ATCC 55076 harbours the largest actinomycete chromosome to date and the kistamicin biosynthetic gene cluster.</title>
        <authorList>
            <person name="Nazari B."/>
            <person name="Forneris C.C."/>
            <person name="Gibson M.I."/>
            <person name="Moon K."/>
            <person name="Schramma K.R."/>
            <person name="Seyedsayamdost M.R."/>
        </authorList>
    </citation>
    <scope>NUCLEOTIDE SEQUENCE [LARGE SCALE GENOMIC DNA]</scope>
    <source>
        <strain evidence="4">ATCC 55076</strain>
    </source>
</reference>
<protein>
    <submittedName>
        <fullName evidence="3">Glycosyl transferase</fullName>
    </submittedName>
</protein>